<dbReference type="PANTHER" id="PTHR43498:SF1">
    <property type="entry name" value="COB--COM HETERODISULFIDE REDUCTASE IRON-SULFUR SUBUNIT A"/>
    <property type="match status" value="1"/>
</dbReference>
<organism evidence="8 9">
    <name type="scientific">Roseimaritima multifibrata</name>
    <dbReference type="NCBI Taxonomy" id="1930274"/>
    <lineage>
        <taxon>Bacteria</taxon>
        <taxon>Pseudomonadati</taxon>
        <taxon>Planctomycetota</taxon>
        <taxon>Planctomycetia</taxon>
        <taxon>Pirellulales</taxon>
        <taxon>Pirellulaceae</taxon>
        <taxon>Roseimaritima</taxon>
    </lineage>
</organism>
<keyword evidence="9" id="KW-1185">Reference proteome</keyword>
<keyword evidence="2" id="KW-0479">Metal-binding</keyword>
<evidence type="ECO:0000313" key="9">
    <source>
        <dbReference type="Proteomes" id="UP000320672"/>
    </source>
</evidence>
<dbReference type="Proteomes" id="UP000320672">
    <property type="component" value="Chromosome"/>
</dbReference>
<dbReference type="EMBL" id="CP036262">
    <property type="protein sequence ID" value="QDS92918.1"/>
    <property type="molecule type" value="Genomic_DNA"/>
</dbReference>
<feature type="compositionally biased region" description="Basic and acidic residues" evidence="6">
    <location>
        <begin position="667"/>
        <end position="680"/>
    </location>
</feature>
<proteinExistence type="predicted"/>
<dbReference type="SUPFAM" id="SSF51905">
    <property type="entry name" value="FAD/NAD(P)-binding domain"/>
    <property type="match status" value="1"/>
</dbReference>
<dbReference type="InterPro" id="IPR033803">
    <property type="entry name" value="CBD-like_Golvesin-Xly"/>
</dbReference>
<keyword evidence="3" id="KW-0560">Oxidoreductase</keyword>
<evidence type="ECO:0000259" key="7">
    <source>
        <dbReference type="Pfam" id="PF25275"/>
    </source>
</evidence>
<dbReference type="GO" id="GO:0046872">
    <property type="term" value="F:metal ion binding"/>
    <property type="evidence" value="ECO:0007669"/>
    <property type="project" value="UniProtKB-KW"/>
</dbReference>
<dbReference type="Pfam" id="PF12831">
    <property type="entry name" value="FAD_oxidored"/>
    <property type="match status" value="1"/>
</dbReference>
<evidence type="ECO:0000256" key="2">
    <source>
        <dbReference type="ARBA" id="ARBA00022723"/>
    </source>
</evidence>
<feature type="domain" description="Golvesin/Xly CBD-like" evidence="7">
    <location>
        <begin position="593"/>
        <end position="717"/>
    </location>
</feature>
<dbReference type="Pfam" id="PF25275">
    <property type="entry name" value="Golvesin_C"/>
    <property type="match status" value="1"/>
</dbReference>
<dbReference type="EC" id="4.2.2.12" evidence="8"/>
<dbReference type="InterPro" id="IPR039650">
    <property type="entry name" value="HdrA-like"/>
</dbReference>
<sequence length="720" mass="80251">MSLTMVTNPPMKKLISHSRDLKASHGAEVNFWKQRVCRIGLWALAVAFVSSHAMAAPPVRNYDVVVYGGTSAGVAAAIQAKRMGKTSVIVCPDLHLGGLTSSGLGWTDSGKKSAVGGFAREFYQKLKAHYDQPSAWRQQKASEYSRYSADQDAMWVFEPHVAEAAYEAMIAEAQVPVYRDSWLDRESGVKKEGTQIVSIRMLDGQVYAGKIFIDATYEGDLMAAAEVDFHIGREANSVYGETLNGIQKVRTTKHQFDYAVSPYVVPDDPQSGLLPRIHDKPIAADGEGDNGVQAYCYRMCLTNFDDNRVPFPKPDNYDPMQYELLARYLDGGWRQVWRKFDPAPNHKTDTNNHGAFSTDNIGMNYDYPAASYERREEILQEHRDYQQGLMWFLANDPRTPADVRERMSKWGLCKDEFQSSGHWPHQIYVREARRMVSDFVMTELHLTKKKPTPKSIGLGSYNMDSHNIQRYVDASGHARNEGDIQVSPGGPYQISYEAIIPKSEQCTNLLVPVCLSSSHIAYGSIRMEPVFMILGQSAATAAALAIDSEQSVQEVPYEQLKKQLLEDKQVLEYDIKNEPPAGLLPKALPGSVVDDTAATLSVGWQTSGSVKPYVLYGYLHDGNERKGELEATYTSELKPGRYEVRVSYTANPNRASNVPVVVSHADGETEKQVDQRKSPESENGFHSVGTYRFDKTGKVQISNSGTTGHVIIDAVQFLPR</sequence>
<dbReference type="PANTHER" id="PTHR43498">
    <property type="entry name" value="FERREDOXIN:COB-COM HETERODISULFIDE REDUCTASE SUBUNIT A"/>
    <property type="match status" value="1"/>
</dbReference>
<evidence type="ECO:0000256" key="3">
    <source>
        <dbReference type="ARBA" id="ARBA00023002"/>
    </source>
</evidence>
<evidence type="ECO:0000256" key="5">
    <source>
        <dbReference type="ARBA" id="ARBA00023014"/>
    </source>
</evidence>
<keyword evidence="4" id="KW-0408">Iron</keyword>
<evidence type="ECO:0000313" key="8">
    <source>
        <dbReference type="EMBL" id="QDS92918.1"/>
    </source>
</evidence>
<dbReference type="GO" id="GO:0051539">
    <property type="term" value="F:4 iron, 4 sulfur cluster binding"/>
    <property type="evidence" value="ECO:0007669"/>
    <property type="project" value="UniProtKB-KW"/>
</dbReference>
<feature type="region of interest" description="Disordered" evidence="6">
    <location>
        <begin position="667"/>
        <end position="689"/>
    </location>
</feature>
<dbReference type="KEGG" id="rml:FF011L_16720"/>
<accession>A0A517MDF8</accession>
<dbReference type="GO" id="GO:0016491">
    <property type="term" value="F:oxidoreductase activity"/>
    <property type="evidence" value="ECO:0007669"/>
    <property type="project" value="UniProtKB-KW"/>
</dbReference>
<gene>
    <name evidence="8" type="primary">xly_4</name>
    <name evidence="8" type="ORF">FF011L_16720</name>
</gene>
<dbReference type="AlphaFoldDB" id="A0A517MDF8"/>
<dbReference type="InterPro" id="IPR036188">
    <property type="entry name" value="FAD/NAD-bd_sf"/>
</dbReference>
<dbReference type="GO" id="GO:0047492">
    <property type="term" value="F:xanthan lyase activity"/>
    <property type="evidence" value="ECO:0007669"/>
    <property type="project" value="UniProtKB-EC"/>
</dbReference>
<evidence type="ECO:0000256" key="4">
    <source>
        <dbReference type="ARBA" id="ARBA00023004"/>
    </source>
</evidence>
<keyword evidence="5" id="KW-0411">Iron-sulfur</keyword>
<reference evidence="8 9" key="1">
    <citation type="submission" date="2019-02" db="EMBL/GenBank/DDBJ databases">
        <title>Deep-cultivation of Planctomycetes and their phenomic and genomic characterization uncovers novel biology.</title>
        <authorList>
            <person name="Wiegand S."/>
            <person name="Jogler M."/>
            <person name="Boedeker C."/>
            <person name="Pinto D."/>
            <person name="Vollmers J."/>
            <person name="Rivas-Marin E."/>
            <person name="Kohn T."/>
            <person name="Peeters S.H."/>
            <person name="Heuer A."/>
            <person name="Rast P."/>
            <person name="Oberbeckmann S."/>
            <person name="Bunk B."/>
            <person name="Jeske O."/>
            <person name="Meyerdierks A."/>
            <person name="Storesund J.E."/>
            <person name="Kallscheuer N."/>
            <person name="Luecker S."/>
            <person name="Lage O.M."/>
            <person name="Pohl T."/>
            <person name="Merkel B.J."/>
            <person name="Hornburger P."/>
            <person name="Mueller R.-W."/>
            <person name="Bruemmer F."/>
            <person name="Labrenz M."/>
            <person name="Spormann A.M."/>
            <person name="Op den Camp H."/>
            <person name="Overmann J."/>
            <person name="Amann R."/>
            <person name="Jetten M.S.M."/>
            <person name="Mascher T."/>
            <person name="Medema M.H."/>
            <person name="Devos D.P."/>
            <person name="Kaster A.-K."/>
            <person name="Ovreas L."/>
            <person name="Rohde M."/>
            <person name="Galperin M.Y."/>
            <person name="Jogler C."/>
        </authorList>
    </citation>
    <scope>NUCLEOTIDE SEQUENCE [LARGE SCALE GENOMIC DNA]</scope>
    <source>
        <strain evidence="8 9">FF011L</strain>
    </source>
</reference>
<name>A0A517MDF8_9BACT</name>
<evidence type="ECO:0000256" key="1">
    <source>
        <dbReference type="ARBA" id="ARBA00022485"/>
    </source>
</evidence>
<keyword evidence="8" id="KW-0456">Lyase</keyword>
<protein>
    <submittedName>
        <fullName evidence="8">Xanthan lyase</fullName>
        <ecNumber evidence="8">4.2.2.12</ecNumber>
    </submittedName>
</protein>
<evidence type="ECO:0000256" key="6">
    <source>
        <dbReference type="SAM" id="MobiDB-lite"/>
    </source>
</evidence>
<keyword evidence="1" id="KW-0004">4Fe-4S</keyword>